<evidence type="ECO:0000313" key="5">
    <source>
        <dbReference type="Proteomes" id="UP000000268"/>
    </source>
</evidence>
<reference evidence="4 5" key="1">
    <citation type="journal article" date="2008" name="Proc. Natl. Acad. Sci. U.S.A.">
        <title>Niche adaptation and genome expansion in the chlorophyll d-producing cyanobacterium Acaryochloris marina.</title>
        <authorList>
            <person name="Swingley W.D."/>
            <person name="Chen M."/>
            <person name="Cheung P.C."/>
            <person name="Conrad A.L."/>
            <person name="Dejesa L.C."/>
            <person name="Hao J."/>
            <person name="Honchak B.M."/>
            <person name="Karbach L.E."/>
            <person name="Kurdoglu A."/>
            <person name="Lahiri S."/>
            <person name="Mastrian S.D."/>
            <person name="Miyashita H."/>
            <person name="Page L."/>
            <person name="Ramakrishna P."/>
            <person name="Satoh S."/>
            <person name="Sattley W.M."/>
            <person name="Shimada Y."/>
            <person name="Taylor H.L."/>
            <person name="Tomo T."/>
            <person name="Tsuchiya T."/>
            <person name="Wang Z.T."/>
            <person name="Raymond J."/>
            <person name="Mimuro M."/>
            <person name="Blankenship R.E."/>
            <person name="Touchman J.W."/>
        </authorList>
    </citation>
    <scope>NUCLEOTIDE SEQUENCE [LARGE SCALE GENOMIC DNA]</scope>
    <source>
        <strain evidence="5">MBIC 11017</strain>
    </source>
</reference>
<name>B0C853_ACAM1</name>
<proteinExistence type="predicted"/>
<dbReference type="Gene3D" id="3.10.490.10">
    <property type="entry name" value="Gamma-glutamyl cyclotransferase-like"/>
    <property type="match status" value="1"/>
</dbReference>
<dbReference type="AlphaFoldDB" id="B0C853"/>
<dbReference type="InterPro" id="IPR045038">
    <property type="entry name" value="AIG2-like"/>
</dbReference>
<dbReference type="InterPro" id="IPR036568">
    <property type="entry name" value="GGCT-like_sf"/>
</dbReference>
<dbReference type="SUPFAM" id="SSF110857">
    <property type="entry name" value="Gamma-glutamyl cyclotransferase-like"/>
    <property type="match status" value="1"/>
</dbReference>
<dbReference type="OrthoDB" id="279154at2"/>
<keyword evidence="1" id="KW-0808">Transferase</keyword>
<dbReference type="GO" id="GO:0016740">
    <property type="term" value="F:transferase activity"/>
    <property type="evidence" value="ECO:0007669"/>
    <property type="project" value="UniProtKB-KW"/>
</dbReference>
<dbReference type="STRING" id="329726.AM1_2737"/>
<keyword evidence="5" id="KW-1185">Reference proteome</keyword>
<dbReference type="CDD" id="cd06661">
    <property type="entry name" value="GGCT_like"/>
    <property type="match status" value="1"/>
</dbReference>
<dbReference type="KEGG" id="amr:AM1_2737"/>
<dbReference type="eggNOG" id="COG2105">
    <property type="taxonomic scope" value="Bacteria"/>
</dbReference>
<evidence type="ECO:0000256" key="1">
    <source>
        <dbReference type="ARBA" id="ARBA00022679"/>
    </source>
</evidence>
<dbReference type="Pfam" id="PF06094">
    <property type="entry name" value="GGACT"/>
    <property type="match status" value="1"/>
</dbReference>
<sequence length="157" mass="18069">MTVHLFTYGTLTLPEVMQAVTGQIFPAMDALLPGYERFCVVDQLYPGMIRTGHQSTLGRIYFNIDPVSLDRLDYFEGDLYIRQAVTVILPEHSTLYADTYVVPPSHRNQLSQNSWSADQFRSLHLPQFLVQVHHWMDEYAGNSSPTTEEPDTWYLEP</sequence>
<accession>B0C853</accession>
<dbReference type="InterPro" id="IPR013024">
    <property type="entry name" value="GGCT-like"/>
</dbReference>
<dbReference type="Proteomes" id="UP000000268">
    <property type="component" value="Chromosome"/>
</dbReference>
<gene>
    <name evidence="4" type="ordered locus">AM1_2737</name>
</gene>
<organism evidence="4 5">
    <name type="scientific">Acaryochloris marina (strain MBIC 11017)</name>
    <dbReference type="NCBI Taxonomy" id="329726"/>
    <lineage>
        <taxon>Bacteria</taxon>
        <taxon>Bacillati</taxon>
        <taxon>Cyanobacteriota</taxon>
        <taxon>Cyanophyceae</taxon>
        <taxon>Acaryochloridales</taxon>
        <taxon>Acaryochloridaceae</taxon>
        <taxon>Acaryochloris</taxon>
    </lineage>
</organism>
<dbReference type="RefSeq" id="WP_012163184.1">
    <property type="nucleotide sequence ID" value="NC_009925.1"/>
</dbReference>
<dbReference type="InterPro" id="IPR009288">
    <property type="entry name" value="AIG2-like_dom"/>
</dbReference>
<feature type="domain" description="Gamma-glutamylcyclotransferase AIG2-like" evidence="3">
    <location>
        <begin position="5"/>
        <end position="116"/>
    </location>
</feature>
<evidence type="ECO:0000259" key="3">
    <source>
        <dbReference type="Pfam" id="PF06094"/>
    </source>
</evidence>
<dbReference type="HOGENOM" id="CLU_093936_3_0_3"/>
<dbReference type="EMBL" id="CP000828">
    <property type="protein sequence ID" value="ABW27737.1"/>
    <property type="molecule type" value="Genomic_DNA"/>
</dbReference>
<dbReference type="PANTHER" id="PTHR31544:SF2">
    <property type="entry name" value="AIG2-LIKE PROTEIN D"/>
    <property type="match status" value="1"/>
</dbReference>
<evidence type="ECO:0000313" key="4">
    <source>
        <dbReference type="EMBL" id="ABW27737.1"/>
    </source>
</evidence>
<dbReference type="PANTHER" id="PTHR31544">
    <property type="entry name" value="AIG2-LIKE PROTEIN D"/>
    <property type="match status" value="1"/>
</dbReference>
<protein>
    <recommendedName>
        <fullName evidence="2">Putative gamma-glutamylcyclotransferase</fullName>
    </recommendedName>
</protein>
<evidence type="ECO:0000256" key="2">
    <source>
        <dbReference type="ARBA" id="ARBA00030602"/>
    </source>
</evidence>